<feature type="active site" description="Proton donor/acceptor" evidence="3">
    <location>
        <position position="265"/>
    </location>
</feature>
<gene>
    <name evidence="4" type="ORF">IAD42_10790</name>
</gene>
<dbReference type="PRINTS" id="PR00998">
    <property type="entry name" value="CRBOXYPTASET"/>
</dbReference>
<comment type="function">
    <text evidence="1">Broad specificity carboxypetidase that releases amino acids sequentially from the C-terminus, including neutral, aromatic, polar and basic residues.</text>
</comment>
<accession>A0A9D1G7L8</accession>
<evidence type="ECO:0000313" key="4">
    <source>
        <dbReference type="EMBL" id="HIS98452.1"/>
    </source>
</evidence>
<dbReference type="PROSITE" id="PS52034">
    <property type="entry name" value="PEPTIDASE_M32"/>
    <property type="match status" value="1"/>
</dbReference>
<comment type="caution">
    <text evidence="4">The sequence shown here is derived from an EMBL/GenBank/DDBJ whole genome shotgun (WGS) entry which is preliminary data.</text>
</comment>
<organism evidence="4 5">
    <name type="scientific">Candidatus Scatomorpha pullistercoris</name>
    <dbReference type="NCBI Taxonomy" id="2840929"/>
    <lineage>
        <taxon>Bacteria</taxon>
        <taxon>Bacillati</taxon>
        <taxon>Bacillota</taxon>
        <taxon>Clostridia</taxon>
        <taxon>Eubacteriales</taxon>
        <taxon>Candidatus Scatomorpha</taxon>
    </lineage>
</organism>
<feature type="binding site" evidence="2">
    <location>
        <position position="268"/>
    </location>
    <ligand>
        <name>Zn(2+)</name>
        <dbReference type="ChEBI" id="CHEBI:29105"/>
        <note>catalytic</note>
    </ligand>
</feature>
<evidence type="ECO:0000256" key="3">
    <source>
        <dbReference type="PIRSR" id="PIRSR006615-2"/>
    </source>
</evidence>
<name>A0A9D1G7L8_9FIRM</name>
<feature type="binding site" evidence="2">
    <location>
        <position position="264"/>
    </location>
    <ligand>
        <name>Zn(2+)</name>
        <dbReference type="ChEBI" id="CHEBI:29105"/>
        <note>catalytic</note>
    </ligand>
</feature>
<comment type="similarity">
    <text evidence="1">Belongs to the peptidase M32 family.</text>
</comment>
<sequence length="498" mass="57202">MTFEEARKNLIDLELREFAYDHAAGMLYFDGVTAAPRGTFVSRGRTLSVLNEEMYRLTSSEAAHETLRVLAERRDELSPAESRLLRLREKTLRFRSRVPAREYVEYQELLNTASTVWREAKDKSDYAMFEPLLQRIIDACRRFAGLVEPDMDPCDFWLDNFEEGMTQAFCDRFFARLREKLVPLIARTGAAEQPDAELLNVRFPLDKQAELSGWLMRFLQLDPDRCALTTTEHPFTIHFSRHDVRITTKYHETAFASSMFSVIHEGGHALYELGTAEDYAFTQLGRGVSMGVHESQSRFYENIIGRSRAFCGLVWPELVRLCPELDRYDADSFWRAVNAARPGFIRIDADELTYSLHIMIRYELERELLHGRLDAKGLPARWNELYREYLGVEVPDDARGVLQDSHWSGGQFGYFPSYALGSAYGAQLAAKMRGDVDIDAAVASGDISPINDWLCERIWRHGALTEPSKLMEAALGGPFDPAYYTDHLEARMKEVYRF</sequence>
<keyword evidence="1 4" id="KW-0121">Carboxypeptidase</keyword>
<keyword evidence="1" id="KW-0482">Metalloprotease</keyword>
<dbReference type="InterPro" id="IPR001333">
    <property type="entry name" value="Peptidase_M32_Taq"/>
</dbReference>
<dbReference type="PIRSF" id="PIRSF006615">
    <property type="entry name" value="Zn_crbxpep_Taq"/>
    <property type="match status" value="1"/>
</dbReference>
<dbReference type="EMBL" id="DVJS01000266">
    <property type="protein sequence ID" value="HIS98452.1"/>
    <property type="molecule type" value="Genomic_DNA"/>
</dbReference>
<dbReference type="PANTHER" id="PTHR34217">
    <property type="entry name" value="METAL-DEPENDENT CARBOXYPEPTIDASE"/>
    <property type="match status" value="1"/>
</dbReference>
<keyword evidence="1" id="KW-0378">Hydrolase</keyword>
<evidence type="ECO:0000256" key="1">
    <source>
        <dbReference type="PIRNR" id="PIRNR006615"/>
    </source>
</evidence>
<protein>
    <recommendedName>
        <fullName evidence="1">Metal-dependent carboxypeptidase</fullName>
        <ecNumber evidence="1">3.4.17.19</ecNumber>
    </recommendedName>
</protein>
<dbReference type="CDD" id="cd06460">
    <property type="entry name" value="M32_Taq"/>
    <property type="match status" value="1"/>
</dbReference>
<dbReference type="Gene3D" id="1.10.1370.30">
    <property type="match status" value="1"/>
</dbReference>
<reference evidence="4" key="1">
    <citation type="submission" date="2020-10" db="EMBL/GenBank/DDBJ databases">
        <authorList>
            <person name="Gilroy R."/>
        </authorList>
    </citation>
    <scope>NUCLEOTIDE SEQUENCE</scope>
    <source>
        <strain evidence="4">ChiHecec3B27-6122</strain>
    </source>
</reference>
<dbReference type="GO" id="GO:0006508">
    <property type="term" value="P:proteolysis"/>
    <property type="evidence" value="ECO:0007669"/>
    <property type="project" value="UniProtKB-UniRule"/>
</dbReference>
<dbReference type="SUPFAM" id="SSF55486">
    <property type="entry name" value="Metalloproteases ('zincins'), catalytic domain"/>
    <property type="match status" value="1"/>
</dbReference>
<feature type="binding site" evidence="2">
    <location>
        <position position="294"/>
    </location>
    <ligand>
        <name>Zn(2+)</name>
        <dbReference type="ChEBI" id="CHEBI:29105"/>
        <note>catalytic</note>
    </ligand>
</feature>
<dbReference type="GO" id="GO:0046872">
    <property type="term" value="F:metal ion binding"/>
    <property type="evidence" value="ECO:0007669"/>
    <property type="project" value="UniProtKB-KW"/>
</dbReference>
<comment type="catalytic activity">
    <reaction evidence="1">
        <text>Release of a C-terminal amino acid with broad specificity, except for -Pro.</text>
        <dbReference type="EC" id="3.4.17.19"/>
    </reaction>
</comment>
<keyword evidence="2" id="KW-0862">Zinc</keyword>
<dbReference type="PANTHER" id="PTHR34217:SF1">
    <property type="entry name" value="CARBOXYPEPTIDASE 1"/>
    <property type="match status" value="1"/>
</dbReference>
<dbReference type="EC" id="3.4.17.19" evidence="1"/>
<dbReference type="GO" id="GO:0004181">
    <property type="term" value="F:metallocarboxypeptidase activity"/>
    <property type="evidence" value="ECO:0007669"/>
    <property type="project" value="UniProtKB-UniRule"/>
</dbReference>
<comment type="cofactor">
    <cofactor evidence="2">
        <name>Zn(2+)</name>
        <dbReference type="ChEBI" id="CHEBI:29105"/>
    </cofactor>
    <text evidence="2">Binds 1 zinc ion per subunit.</text>
</comment>
<proteinExistence type="inferred from homology"/>
<evidence type="ECO:0000313" key="5">
    <source>
        <dbReference type="Proteomes" id="UP000886876"/>
    </source>
</evidence>
<keyword evidence="1 2" id="KW-0479">Metal-binding</keyword>
<reference evidence="4" key="2">
    <citation type="journal article" date="2021" name="PeerJ">
        <title>Extensive microbial diversity within the chicken gut microbiome revealed by metagenomics and culture.</title>
        <authorList>
            <person name="Gilroy R."/>
            <person name="Ravi A."/>
            <person name="Getino M."/>
            <person name="Pursley I."/>
            <person name="Horton D.L."/>
            <person name="Alikhan N.F."/>
            <person name="Baker D."/>
            <person name="Gharbi K."/>
            <person name="Hall N."/>
            <person name="Watson M."/>
            <person name="Adriaenssens E.M."/>
            <person name="Foster-Nyarko E."/>
            <person name="Jarju S."/>
            <person name="Secka A."/>
            <person name="Antonio M."/>
            <person name="Oren A."/>
            <person name="Chaudhuri R.R."/>
            <person name="La Ragione R."/>
            <person name="Hildebrand F."/>
            <person name="Pallen M.J."/>
        </authorList>
    </citation>
    <scope>NUCLEOTIDE SEQUENCE</scope>
    <source>
        <strain evidence="4">ChiHecec3B27-6122</strain>
    </source>
</reference>
<dbReference type="AlphaFoldDB" id="A0A9D1G7L8"/>
<evidence type="ECO:0000256" key="2">
    <source>
        <dbReference type="PIRSR" id="PIRSR006615-1"/>
    </source>
</evidence>
<keyword evidence="1" id="KW-0645">Protease</keyword>
<dbReference type="Pfam" id="PF02074">
    <property type="entry name" value="Peptidase_M32"/>
    <property type="match status" value="1"/>
</dbReference>
<dbReference type="Proteomes" id="UP000886876">
    <property type="component" value="Unassembled WGS sequence"/>
</dbReference>